<dbReference type="EMBL" id="RKHK01000001">
    <property type="protein sequence ID" value="ROR71723.1"/>
    <property type="molecule type" value="Genomic_DNA"/>
</dbReference>
<dbReference type="SUPFAM" id="SSF52833">
    <property type="entry name" value="Thioredoxin-like"/>
    <property type="match status" value="1"/>
</dbReference>
<protein>
    <submittedName>
        <fullName evidence="1">Thioredoxin</fullName>
    </submittedName>
</protein>
<dbReference type="Proteomes" id="UP000280668">
    <property type="component" value="Unassembled WGS sequence"/>
</dbReference>
<dbReference type="Gene3D" id="3.40.30.10">
    <property type="entry name" value="Glutaredoxin"/>
    <property type="match status" value="1"/>
</dbReference>
<name>A0A3N2B8W8_9MICO</name>
<proteinExistence type="predicted"/>
<dbReference type="OrthoDB" id="3296416at2"/>
<dbReference type="RefSeq" id="WP_123302406.1">
    <property type="nucleotide sequence ID" value="NZ_RKHK01000001.1"/>
</dbReference>
<dbReference type="AlphaFoldDB" id="A0A3N2B8W8"/>
<sequence>MADLLPRLLGVLALLLVASAAWLLLSRRRGTLRTTRRGGALTLADFGEAVARGDRLSIVQISAPICSNCRASERRWRDFTGSVDGAAFSVVMADDHLGVVSRLGIMSTPSSAVFDATGTLRGVIRGVPSREQIQDLREQE</sequence>
<organism evidence="1 2">
    <name type="scientific">Bogoriella caseilytica</name>
    <dbReference type="NCBI Taxonomy" id="56055"/>
    <lineage>
        <taxon>Bacteria</taxon>
        <taxon>Bacillati</taxon>
        <taxon>Actinomycetota</taxon>
        <taxon>Actinomycetes</taxon>
        <taxon>Micrococcales</taxon>
        <taxon>Bogoriellaceae</taxon>
        <taxon>Bogoriella</taxon>
    </lineage>
</organism>
<evidence type="ECO:0000313" key="2">
    <source>
        <dbReference type="Proteomes" id="UP000280668"/>
    </source>
</evidence>
<gene>
    <name evidence="1" type="ORF">EDD31_0060</name>
</gene>
<dbReference type="InterPro" id="IPR036249">
    <property type="entry name" value="Thioredoxin-like_sf"/>
</dbReference>
<dbReference type="CDD" id="cd02947">
    <property type="entry name" value="TRX_family"/>
    <property type="match status" value="1"/>
</dbReference>
<keyword evidence="2" id="KW-1185">Reference proteome</keyword>
<comment type="caution">
    <text evidence="1">The sequence shown here is derived from an EMBL/GenBank/DDBJ whole genome shotgun (WGS) entry which is preliminary data.</text>
</comment>
<accession>A0A3N2B8W8</accession>
<evidence type="ECO:0000313" key="1">
    <source>
        <dbReference type="EMBL" id="ROR71723.1"/>
    </source>
</evidence>
<reference evidence="1 2" key="1">
    <citation type="submission" date="2018-11" db="EMBL/GenBank/DDBJ databases">
        <title>Sequencing the genomes of 1000 actinobacteria strains.</title>
        <authorList>
            <person name="Klenk H.-P."/>
        </authorList>
    </citation>
    <scope>NUCLEOTIDE SEQUENCE [LARGE SCALE GENOMIC DNA]</scope>
    <source>
        <strain evidence="1 2">DSM 11294</strain>
    </source>
</reference>